<dbReference type="PROSITE" id="PS51257">
    <property type="entry name" value="PROKAR_LIPOPROTEIN"/>
    <property type="match status" value="1"/>
</dbReference>
<feature type="region of interest" description="Disordered" evidence="1">
    <location>
        <begin position="23"/>
        <end position="50"/>
    </location>
</feature>
<feature type="compositionally biased region" description="Gly residues" evidence="1">
    <location>
        <begin position="486"/>
        <end position="498"/>
    </location>
</feature>
<keyword evidence="3" id="KW-1185">Reference proteome</keyword>
<dbReference type="InterPro" id="IPR025584">
    <property type="entry name" value="Cthe_2159"/>
</dbReference>
<dbReference type="RefSeq" id="WP_115480728.1">
    <property type="nucleotide sequence ID" value="NZ_QRCT01000012.1"/>
</dbReference>
<name>A0A371AY35_9FIRM</name>
<dbReference type="EMBL" id="QRCT01000012">
    <property type="protein sequence ID" value="RDU24495.1"/>
    <property type="molecule type" value="Genomic_DNA"/>
</dbReference>
<feature type="compositionally biased region" description="Polar residues" evidence="1">
    <location>
        <begin position="517"/>
        <end position="527"/>
    </location>
</feature>
<dbReference type="OrthoDB" id="9812829at2"/>
<protein>
    <submittedName>
        <fullName evidence="2">Carbohydrate-binding domain-containing protein</fullName>
    </submittedName>
</protein>
<gene>
    <name evidence="2" type="ORF">DWV06_03230</name>
</gene>
<organism evidence="2 3">
    <name type="scientific">Anaerosacchariphilus polymeriproducens</name>
    <dbReference type="NCBI Taxonomy" id="1812858"/>
    <lineage>
        <taxon>Bacteria</taxon>
        <taxon>Bacillati</taxon>
        <taxon>Bacillota</taxon>
        <taxon>Clostridia</taxon>
        <taxon>Lachnospirales</taxon>
        <taxon>Lachnospiraceae</taxon>
        <taxon>Anaerosacchariphilus</taxon>
    </lineage>
</organism>
<sequence length="527" mass="54151">MRIQWKKYVIITTIIATLLTGCGSKQSSGTTTSSTNSVTDSSTSSSTTSTTATAMSLSTSQVVIDKEFSDRDLDSSYDDSNAVHITLNDSSIEADSESGLTIAQNTLTITKEGTYVISGTLNDGNIIVDADDTAKIQIVLNGVTITSSDYAPIYVKTADKVFITLAENTDNSLTDGSEYVQTDDTSVDGVIFSKADLTLNGNGTLNITGNYKHGIASKDDLIITSGTYNITAVKDGLNGKDAVKVKDGTITISVTDGDGIQSKNGDDSTKGYVYICDGTINIKNSQEGIEGTAILIENGTIDIVANDDGINATSESKGDGDFGGKGGGTFENDTNVYLSISGGTITIDASGDGIDSNGSVIISGGTTIVNGPTNSGNAGFDYNGTADISGGTILVAGSAGMAQGFSDTSTQYSILYNFSSVSEAGTEVSLTDADGNKIYSYTPTKQYQSIVISTPDLKKDATYTLTSGSQSEEITLSSVITSGGEQSVGGHGGDQGGRGMKKFQDGGQAPDMGGTGNSETTDSGSSN</sequence>
<evidence type="ECO:0000256" key="1">
    <source>
        <dbReference type="SAM" id="MobiDB-lite"/>
    </source>
</evidence>
<reference evidence="2 3" key="1">
    <citation type="submission" date="2018-07" db="EMBL/GenBank/DDBJ databases">
        <title>Anaerosacharophilus polymeroproducens gen. nov. sp. nov., an anaerobic bacterium isolated from salt field.</title>
        <authorList>
            <person name="Kim W."/>
            <person name="Yang S.-H."/>
            <person name="Oh J."/>
            <person name="Lee J.-H."/>
            <person name="Kwon K.K."/>
        </authorList>
    </citation>
    <scope>NUCLEOTIDE SEQUENCE [LARGE SCALE GENOMIC DNA]</scope>
    <source>
        <strain evidence="2 3">MCWD5</strain>
    </source>
</reference>
<evidence type="ECO:0000313" key="2">
    <source>
        <dbReference type="EMBL" id="RDU24495.1"/>
    </source>
</evidence>
<evidence type="ECO:0000313" key="3">
    <source>
        <dbReference type="Proteomes" id="UP000255036"/>
    </source>
</evidence>
<dbReference type="AlphaFoldDB" id="A0A371AY35"/>
<proteinExistence type="predicted"/>
<accession>A0A371AY35</accession>
<feature type="region of interest" description="Disordered" evidence="1">
    <location>
        <begin position="481"/>
        <end position="527"/>
    </location>
</feature>
<dbReference type="Proteomes" id="UP000255036">
    <property type="component" value="Unassembled WGS sequence"/>
</dbReference>
<dbReference type="Pfam" id="PF14262">
    <property type="entry name" value="Cthe_2159"/>
    <property type="match status" value="1"/>
</dbReference>
<comment type="caution">
    <text evidence="2">The sequence shown here is derived from an EMBL/GenBank/DDBJ whole genome shotgun (WGS) entry which is preliminary data.</text>
</comment>